<keyword evidence="2" id="KW-0677">Repeat</keyword>
<keyword evidence="5" id="KW-0472">Membrane</keyword>
<evidence type="ECO:0000256" key="4">
    <source>
        <dbReference type="ARBA" id="ARBA00023043"/>
    </source>
</evidence>
<dbReference type="AlphaFoldDB" id="A0A1V9ZCT5"/>
<evidence type="ECO:0000313" key="11">
    <source>
        <dbReference type="Proteomes" id="UP000243579"/>
    </source>
</evidence>
<dbReference type="OrthoDB" id="1585644at2759"/>
<dbReference type="Pfam" id="PF00023">
    <property type="entry name" value="Ank"/>
    <property type="match status" value="1"/>
</dbReference>
<dbReference type="PANTHER" id="PTHR12447">
    <property type="entry name" value="ANKYRIN REPEAT DOMAIN-CONTAINING PROTEIN 13"/>
    <property type="match status" value="1"/>
</dbReference>
<dbReference type="InterPro" id="IPR002110">
    <property type="entry name" value="Ankyrin_rpt"/>
</dbReference>
<keyword evidence="11" id="KW-1185">Reference proteome</keyword>
<evidence type="ECO:0000256" key="8">
    <source>
        <dbReference type="PROSITE-ProRule" id="PRU00023"/>
    </source>
</evidence>
<reference evidence="10 11" key="1">
    <citation type="journal article" date="2014" name="Genome Biol. Evol.">
        <title>The secreted proteins of Achlya hypogyna and Thraustotheca clavata identify the ancestral oomycete secretome and reveal gene acquisitions by horizontal gene transfer.</title>
        <authorList>
            <person name="Misner I."/>
            <person name="Blouin N."/>
            <person name="Leonard G."/>
            <person name="Richards T.A."/>
            <person name="Lane C.E."/>
        </authorList>
    </citation>
    <scope>NUCLEOTIDE SEQUENCE [LARGE SCALE GENOMIC DNA]</scope>
    <source>
        <strain evidence="10 11">ATCC 48635</strain>
    </source>
</reference>
<keyword evidence="3" id="KW-0256">Endoplasmic reticulum</keyword>
<dbReference type="SUPFAM" id="SSF48403">
    <property type="entry name" value="Ankyrin repeat"/>
    <property type="match status" value="1"/>
</dbReference>
<evidence type="ECO:0000313" key="10">
    <source>
        <dbReference type="EMBL" id="OQR95809.1"/>
    </source>
</evidence>
<dbReference type="InterPro" id="IPR036770">
    <property type="entry name" value="Ankyrin_rpt-contain_sf"/>
</dbReference>
<dbReference type="InterPro" id="IPR021832">
    <property type="entry name" value="ANKRD13"/>
</dbReference>
<dbReference type="Gene3D" id="1.25.40.20">
    <property type="entry name" value="Ankyrin repeat-containing domain"/>
    <property type="match status" value="1"/>
</dbReference>
<evidence type="ECO:0000256" key="5">
    <source>
        <dbReference type="ARBA" id="ARBA00023136"/>
    </source>
</evidence>
<comment type="caution">
    <text evidence="10">The sequence shown here is derived from an EMBL/GenBank/DDBJ whole genome shotgun (WGS) entry which is preliminary data.</text>
</comment>
<evidence type="ECO:0000256" key="6">
    <source>
        <dbReference type="ARBA" id="ARBA00023186"/>
    </source>
</evidence>
<dbReference type="InterPro" id="IPR055285">
    <property type="entry name" value="ANKRD13_C"/>
</dbReference>
<dbReference type="Proteomes" id="UP000243579">
    <property type="component" value="Unassembled WGS sequence"/>
</dbReference>
<feature type="domain" description="Ankyrin repeat" evidence="9">
    <location>
        <begin position="156"/>
        <end position="525"/>
    </location>
</feature>
<evidence type="ECO:0000259" key="9">
    <source>
        <dbReference type="Pfam" id="PF11904"/>
    </source>
</evidence>
<evidence type="ECO:0000256" key="3">
    <source>
        <dbReference type="ARBA" id="ARBA00022824"/>
    </source>
</evidence>
<feature type="repeat" description="ANK" evidence="8">
    <location>
        <begin position="37"/>
        <end position="72"/>
    </location>
</feature>
<dbReference type="GO" id="GO:0005789">
    <property type="term" value="C:endoplasmic reticulum membrane"/>
    <property type="evidence" value="ECO:0007669"/>
    <property type="project" value="UniProtKB-SubCell"/>
</dbReference>
<keyword evidence="6" id="KW-0143">Chaperone</keyword>
<keyword evidence="4 8" id="KW-0040">ANK repeat</keyword>
<comment type="subcellular location">
    <subcellularLocation>
        <location evidence="1">Endoplasmic reticulum membrane</location>
    </subcellularLocation>
</comment>
<comment type="function">
    <text evidence="7">Acts as a molecular chaperone for G protein-coupled receptors, regulating their biogenesis and exit from the ER.</text>
</comment>
<evidence type="ECO:0000256" key="7">
    <source>
        <dbReference type="ARBA" id="ARBA00037107"/>
    </source>
</evidence>
<evidence type="ECO:0000256" key="1">
    <source>
        <dbReference type="ARBA" id="ARBA00004586"/>
    </source>
</evidence>
<proteinExistence type="predicted"/>
<name>A0A1V9ZCT5_ACHHY</name>
<accession>A0A1V9ZCT5</accession>
<dbReference type="PANTHER" id="PTHR12447:SF25">
    <property type="entry name" value="ANKYRIN REPEAT DOMAIN-CONTAINING PROTEIN 13C"/>
    <property type="match status" value="1"/>
</dbReference>
<dbReference type="Pfam" id="PF11904">
    <property type="entry name" value="ANKRD13_C"/>
    <property type="match status" value="1"/>
</dbReference>
<protein>
    <recommendedName>
        <fullName evidence="9">Ankyrin repeat domain-containing protein</fullName>
    </recommendedName>
</protein>
<sequence length="535" mass="60104">MTTAELHHAIWDGEVDLVDEILQGRAASSVLEAPDAAGNTPLMLALRCIQPAQHDLVCLLLRYGASAHARDARGWTCIQNATLCDDDRILAALFVAAEKQTYDLLTTRSMAFCAVLHAIPDFYVEIRVELTSWVPLVSKALPSDVLKIWKKGPNIRCDFTIKDLHNTSWKRGHMSHVLQTRPNERGRVATIDRDSNTVYDVTSSMAEPSIADIETGLQVLYTCKTSTFTTDVSSMVFAPKKKPLLNLKASKHRWPGTKYEMLRAHVNLRIRQPVAPHWKRTQTAADERLTKAETFFARLKPPVKKNAKKHVINLQDQPMEMHLQVQPHDVVTWRFETSRADYVAFHVRFCPHDSSDRIVIATDIASGATTAAGYGHVIMSWERRKTSKSVKVHYDIEHQRPAESAAPIVGRLPAPRTVATPFDEYFKAAPCEATHVARRGLTVLPPESHVSKDVHGTVTMTEAFPFAVSDFLPVAHFLATRAEHFDSLREFFEMKLPPGFPTKFQLPILLSIRASYTFEKAELCTVDDAHFDIDA</sequence>
<gene>
    <name evidence="10" type="ORF">ACHHYP_00032</name>
</gene>
<organism evidence="10 11">
    <name type="scientific">Achlya hypogyna</name>
    <name type="common">Oomycete</name>
    <name type="synonym">Protoachlya hypogyna</name>
    <dbReference type="NCBI Taxonomy" id="1202772"/>
    <lineage>
        <taxon>Eukaryota</taxon>
        <taxon>Sar</taxon>
        <taxon>Stramenopiles</taxon>
        <taxon>Oomycota</taxon>
        <taxon>Saprolegniomycetes</taxon>
        <taxon>Saprolegniales</taxon>
        <taxon>Achlyaceae</taxon>
        <taxon>Achlya</taxon>
    </lineage>
</organism>
<dbReference type="EMBL" id="JNBR01000198">
    <property type="protein sequence ID" value="OQR95809.1"/>
    <property type="molecule type" value="Genomic_DNA"/>
</dbReference>
<dbReference type="PROSITE" id="PS50088">
    <property type="entry name" value="ANK_REPEAT"/>
    <property type="match status" value="1"/>
</dbReference>
<evidence type="ECO:0000256" key="2">
    <source>
        <dbReference type="ARBA" id="ARBA00022737"/>
    </source>
</evidence>